<reference evidence="2 3" key="1">
    <citation type="submission" date="2021-06" db="EMBL/GenBank/DDBJ databases">
        <title>Complete genome of Haloferula helveola possessing various polysaccharide degrading enzymes.</title>
        <authorList>
            <person name="Takami H."/>
            <person name="Huang C."/>
            <person name="Hamasaki K."/>
        </authorList>
    </citation>
    <scope>NUCLEOTIDE SEQUENCE [LARGE SCALE GENOMIC DNA]</scope>
    <source>
        <strain evidence="2 3">CN-1</strain>
    </source>
</reference>
<organism evidence="2 3">
    <name type="scientific">Haloferula helveola</name>
    <dbReference type="NCBI Taxonomy" id="490095"/>
    <lineage>
        <taxon>Bacteria</taxon>
        <taxon>Pseudomonadati</taxon>
        <taxon>Verrucomicrobiota</taxon>
        <taxon>Verrucomicrobiia</taxon>
        <taxon>Verrucomicrobiales</taxon>
        <taxon>Verrucomicrobiaceae</taxon>
        <taxon>Haloferula</taxon>
    </lineage>
</organism>
<feature type="domain" description="RNA polymerase sigma-70 ECF-like HTH" evidence="1">
    <location>
        <begin position="1"/>
        <end position="179"/>
    </location>
</feature>
<sequence length="185" mass="20852">MSEIEKILEAASGNSLHVSEEMLPLVYDELRSLATKRMSGQAPGQTIQATALVHEAWLRLTANADKKWNDRAHFFRAAAIAMRHILVNRARAKSSLKRGSDRPKLDISTLEVADTAQEDRILDVDEALVSLEKEDPDSARVVTLKFFGGLTNKEIAAMDEVAERTIERKWAYARSRLYQIITERC</sequence>
<gene>
    <name evidence="2" type="ORF">HAHE_37370</name>
</gene>
<accession>A0ABM7RDU9</accession>
<dbReference type="EMBL" id="AP024702">
    <property type="protein sequence ID" value="BCX49829.1"/>
    <property type="molecule type" value="Genomic_DNA"/>
</dbReference>
<dbReference type="RefSeq" id="WP_338686612.1">
    <property type="nucleotide sequence ID" value="NZ_AP024702.1"/>
</dbReference>
<dbReference type="SUPFAM" id="SSF88659">
    <property type="entry name" value="Sigma3 and sigma4 domains of RNA polymerase sigma factors"/>
    <property type="match status" value="1"/>
</dbReference>
<dbReference type="Gene3D" id="1.10.10.10">
    <property type="entry name" value="Winged helix-like DNA-binding domain superfamily/Winged helix DNA-binding domain"/>
    <property type="match status" value="1"/>
</dbReference>
<dbReference type="InterPro" id="IPR036388">
    <property type="entry name" value="WH-like_DNA-bd_sf"/>
</dbReference>
<proteinExistence type="predicted"/>
<dbReference type="InterPro" id="IPR011517">
    <property type="entry name" value="RNA_pol_sigma70_ECF-like"/>
</dbReference>
<dbReference type="InterPro" id="IPR014284">
    <property type="entry name" value="RNA_pol_sigma-70_dom"/>
</dbReference>
<dbReference type="NCBIfam" id="TIGR02999">
    <property type="entry name" value="Sig-70_X6"/>
    <property type="match status" value="1"/>
</dbReference>
<dbReference type="NCBIfam" id="TIGR02937">
    <property type="entry name" value="sigma70-ECF"/>
    <property type="match status" value="1"/>
</dbReference>
<evidence type="ECO:0000313" key="2">
    <source>
        <dbReference type="EMBL" id="BCX49829.1"/>
    </source>
</evidence>
<protein>
    <submittedName>
        <fullName evidence="2">RNA polymerase sigma-70 family factor</fullName>
    </submittedName>
</protein>
<keyword evidence="3" id="KW-1185">Reference proteome</keyword>
<dbReference type="Proteomes" id="UP001374893">
    <property type="component" value="Chromosome"/>
</dbReference>
<evidence type="ECO:0000313" key="3">
    <source>
        <dbReference type="Proteomes" id="UP001374893"/>
    </source>
</evidence>
<dbReference type="InterPro" id="IPR053812">
    <property type="entry name" value="HTH_Sigma70_ECF-like"/>
</dbReference>
<name>A0ABM7RDU9_9BACT</name>
<dbReference type="Pfam" id="PF07638">
    <property type="entry name" value="Sigma70_ECF"/>
    <property type="match status" value="1"/>
</dbReference>
<dbReference type="InterPro" id="IPR013324">
    <property type="entry name" value="RNA_pol_sigma_r3/r4-like"/>
</dbReference>
<evidence type="ECO:0000259" key="1">
    <source>
        <dbReference type="Pfam" id="PF07638"/>
    </source>
</evidence>